<sequence length="133" mass="14368">MTETDPKTGPDEQFMAFLAQGRFMIQRGTLSGKHVFFPRVVAPGTGEDLEWVEASGIGVVHSTTVVRKRPPEPNFNVALVDLAEGPRMMSRVEGIDPAEVRIGMAVRARIIDGEDGPLVVFVPEATHDEAAAA</sequence>
<dbReference type="InterPro" id="IPR052513">
    <property type="entry name" value="Thioester_dehydratase-like"/>
</dbReference>
<dbReference type="EMBL" id="CP042345">
    <property type="protein sequence ID" value="QEA17009.1"/>
    <property type="molecule type" value="Genomic_DNA"/>
</dbReference>
<dbReference type="Pfam" id="PF01796">
    <property type="entry name" value="OB_ChsH2_C"/>
    <property type="match status" value="1"/>
</dbReference>
<name>A0A5B8S5Z0_9SPHN</name>
<dbReference type="AlphaFoldDB" id="A0A5B8S5Z0"/>
<reference evidence="2 3" key="1">
    <citation type="journal article" date="2013" name="J. Microbiol. Biotechnol.">
        <title>Novosphingobium ginsenosidimutans sp. nov., with the ability to convert ginsenoside.</title>
        <authorList>
            <person name="Kim J.K."/>
            <person name="He D."/>
            <person name="Liu Q.M."/>
            <person name="Park H.Y."/>
            <person name="Jung M.S."/>
            <person name="Yoon M.H."/>
            <person name="Kim S.C."/>
            <person name="Im W.T."/>
        </authorList>
    </citation>
    <scope>NUCLEOTIDE SEQUENCE [LARGE SCALE GENOMIC DNA]</scope>
    <source>
        <strain evidence="2 3">FW-6</strain>
    </source>
</reference>
<feature type="domain" description="ChsH2 C-terminal OB-fold" evidence="1">
    <location>
        <begin position="51"/>
        <end position="109"/>
    </location>
</feature>
<dbReference type="InterPro" id="IPR012340">
    <property type="entry name" value="NA-bd_OB-fold"/>
</dbReference>
<dbReference type="Proteomes" id="UP000321172">
    <property type="component" value="Chromosome"/>
</dbReference>
<protein>
    <recommendedName>
        <fullName evidence="1">ChsH2 C-terminal OB-fold domain-containing protein</fullName>
    </recommendedName>
</protein>
<dbReference type="RefSeq" id="WP_147091088.1">
    <property type="nucleotide sequence ID" value="NZ_CP042345.1"/>
</dbReference>
<dbReference type="KEGG" id="ngf:FRF71_13195"/>
<evidence type="ECO:0000313" key="2">
    <source>
        <dbReference type="EMBL" id="QEA17009.1"/>
    </source>
</evidence>
<accession>A0A5B8S5Z0</accession>
<evidence type="ECO:0000259" key="1">
    <source>
        <dbReference type="Pfam" id="PF01796"/>
    </source>
</evidence>
<dbReference type="OrthoDB" id="7210118at2"/>
<proteinExistence type="predicted"/>
<dbReference type="PANTHER" id="PTHR34075:SF5">
    <property type="entry name" value="BLR3430 PROTEIN"/>
    <property type="match status" value="1"/>
</dbReference>
<organism evidence="2 3">
    <name type="scientific">Novosphingobium ginsenosidimutans</name>
    <dbReference type="NCBI Taxonomy" id="1176536"/>
    <lineage>
        <taxon>Bacteria</taxon>
        <taxon>Pseudomonadati</taxon>
        <taxon>Pseudomonadota</taxon>
        <taxon>Alphaproteobacteria</taxon>
        <taxon>Sphingomonadales</taxon>
        <taxon>Sphingomonadaceae</taxon>
        <taxon>Novosphingobium</taxon>
    </lineage>
</organism>
<dbReference type="PANTHER" id="PTHR34075">
    <property type="entry name" value="BLR3430 PROTEIN"/>
    <property type="match status" value="1"/>
</dbReference>
<gene>
    <name evidence="2" type="ORF">FRF71_13195</name>
</gene>
<evidence type="ECO:0000313" key="3">
    <source>
        <dbReference type="Proteomes" id="UP000321172"/>
    </source>
</evidence>
<dbReference type="InterPro" id="IPR002878">
    <property type="entry name" value="ChsH2_C"/>
</dbReference>
<dbReference type="SUPFAM" id="SSF50249">
    <property type="entry name" value="Nucleic acid-binding proteins"/>
    <property type="match status" value="1"/>
</dbReference>
<keyword evidence="3" id="KW-1185">Reference proteome</keyword>